<dbReference type="SUPFAM" id="SSF52091">
    <property type="entry name" value="SpoIIaa-like"/>
    <property type="match status" value="1"/>
</dbReference>
<dbReference type="Pfam" id="PF01740">
    <property type="entry name" value="STAS"/>
    <property type="match status" value="1"/>
</dbReference>
<dbReference type="InterPro" id="IPR036513">
    <property type="entry name" value="STAS_dom_sf"/>
</dbReference>
<feature type="transmembrane region" description="Helical" evidence="6">
    <location>
        <begin position="418"/>
        <end position="441"/>
    </location>
</feature>
<feature type="transmembrane region" description="Helical" evidence="6">
    <location>
        <begin position="133"/>
        <end position="156"/>
    </location>
</feature>
<dbReference type="NCBIfam" id="TIGR00815">
    <property type="entry name" value="sulP"/>
    <property type="match status" value="1"/>
</dbReference>
<dbReference type="PROSITE" id="PS50801">
    <property type="entry name" value="STAS"/>
    <property type="match status" value="1"/>
</dbReference>
<feature type="transmembrane region" description="Helical" evidence="6">
    <location>
        <begin position="512"/>
        <end position="540"/>
    </location>
</feature>
<feature type="transmembrane region" description="Helical" evidence="6">
    <location>
        <begin position="453"/>
        <end position="474"/>
    </location>
</feature>
<dbReference type="InterPro" id="IPR018045">
    <property type="entry name" value="S04_transporter_CS"/>
</dbReference>
<dbReference type="InterPro" id="IPR002645">
    <property type="entry name" value="STAS_dom"/>
</dbReference>
<dbReference type="CDD" id="cd07042">
    <property type="entry name" value="STAS_SulP_like_sulfate_transporter"/>
    <property type="match status" value="1"/>
</dbReference>
<evidence type="ECO:0000256" key="5">
    <source>
        <dbReference type="SAM" id="MobiDB-lite"/>
    </source>
</evidence>
<dbReference type="Pfam" id="PF00916">
    <property type="entry name" value="Sulfate_transp"/>
    <property type="match status" value="1"/>
</dbReference>
<sequence length="763" mass="82986">MFYEDFNQQEALLPIFDDDVELIDLAGHDDVTSRSHNDVICRYLIDRPTHTESEFREKVSGPESISENPGISDFAKKCVSNCTAKNVINGVIGLFPILTWLRHYNVRQWLPGDLVSGLTVGVVHIPQSMAFSLLAGLPPVFGLYSSFYPVLIYTLMGTSRHISVGTFAVTSLLTQAVVIRFVPDEPAAALIPSNTTTPTADMTTASMVGVSEADMRRVAVASSLMLLMGVFQLVFGILRLGFITAYLSEPLIQAFTTGAAIHVVTSQVPSVLGYTDFASSNGIASFYKNWFEIFRNLPNTHVPTLVVSIVSIGLLVTGREINLRYKGKLKVPIPTEVIVVIIATVTSHFAMLKPDFGVVIVDNIPTGLPAPRLPDTSILINIIGDAFAIAIVGFAISISLSKMYAQKYGYQIDSNQELIAYGASNVVPAFFLCFPNAAALARCVIQENTGGNTQVVGLISVVIVLVTVLWLGPIFEPLPRCVLGCIIIVGLFGILQQFSQLKPVYKMSKIDFVVWIVTLLAVVTLGVDLGLLAGVVFSMLSVIFRTQTAKCEVLGSVAGTDIYRNCHNYLAAVPYSGIVIFKFHSALYYANKDFFKKRLIKATGVDPEAVIVERKKLEESSSSGTCCCVFRGKKYDVSNEDPEARSDVDTSKELESTTGDNSRPPTCGVACKVRAIVLDCSAISFLDLVGVKTLKAVCENYKEIGVDFLLAAVNADVRKSLLAGGYYDVTSLDSEYVSVHDAAVYIKHFHDKEMPSGEDVCEL</sequence>
<dbReference type="EMBL" id="CAWYQH010000002">
    <property type="protein sequence ID" value="CAK8672962.1"/>
    <property type="molecule type" value="Genomic_DNA"/>
</dbReference>
<dbReference type="Gene3D" id="3.30.750.24">
    <property type="entry name" value="STAS domain"/>
    <property type="match status" value="1"/>
</dbReference>
<dbReference type="PROSITE" id="PS01130">
    <property type="entry name" value="SLC26A"/>
    <property type="match status" value="1"/>
</dbReference>
<comment type="subcellular location">
    <subcellularLocation>
        <location evidence="1">Membrane</location>
        <topology evidence="1">Multi-pass membrane protein</topology>
    </subcellularLocation>
</comment>
<evidence type="ECO:0000256" key="1">
    <source>
        <dbReference type="ARBA" id="ARBA00004141"/>
    </source>
</evidence>
<name>A0ABP0F3V9_CLALP</name>
<feature type="transmembrane region" description="Helical" evidence="6">
    <location>
        <begin position="300"/>
        <end position="317"/>
    </location>
</feature>
<dbReference type="InterPro" id="IPR001902">
    <property type="entry name" value="SLC26A/SulP_fam"/>
</dbReference>
<accession>A0ABP0F3V9</accession>
<feature type="compositionally biased region" description="Basic and acidic residues" evidence="5">
    <location>
        <begin position="638"/>
        <end position="655"/>
    </location>
</feature>
<evidence type="ECO:0000256" key="4">
    <source>
        <dbReference type="ARBA" id="ARBA00023136"/>
    </source>
</evidence>
<evidence type="ECO:0000259" key="7">
    <source>
        <dbReference type="PROSITE" id="PS50801"/>
    </source>
</evidence>
<feature type="transmembrane region" description="Helical" evidence="6">
    <location>
        <begin position="378"/>
        <end position="398"/>
    </location>
</feature>
<proteinExistence type="predicted"/>
<evidence type="ECO:0000256" key="2">
    <source>
        <dbReference type="ARBA" id="ARBA00022692"/>
    </source>
</evidence>
<evidence type="ECO:0000256" key="6">
    <source>
        <dbReference type="SAM" id="Phobius"/>
    </source>
</evidence>
<reference evidence="8 9" key="1">
    <citation type="submission" date="2024-02" db="EMBL/GenBank/DDBJ databases">
        <authorList>
            <person name="Daric V."/>
            <person name="Darras S."/>
        </authorList>
    </citation>
    <scope>NUCLEOTIDE SEQUENCE [LARGE SCALE GENOMIC DNA]</scope>
</reference>
<keyword evidence="3 6" id="KW-1133">Transmembrane helix</keyword>
<dbReference type="Proteomes" id="UP001642483">
    <property type="component" value="Unassembled WGS sequence"/>
</dbReference>
<keyword evidence="4 6" id="KW-0472">Membrane</keyword>
<gene>
    <name evidence="8" type="ORF">CVLEPA_LOCUS2754</name>
</gene>
<feature type="region of interest" description="Disordered" evidence="5">
    <location>
        <begin position="638"/>
        <end position="665"/>
    </location>
</feature>
<keyword evidence="9" id="KW-1185">Reference proteome</keyword>
<comment type="caution">
    <text evidence="8">The sequence shown here is derived from an EMBL/GenBank/DDBJ whole genome shotgun (WGS) entry which is preliminary data.</text>
</comment>
<organism evidence="8 9">
    <name type="scientific">Clavelina lepadiformis</name>
    <name type="common">Light-bulb sea squirt</name>
    <name type="synonym">Ascidia lepadiformis</name>
    <dbReference type="NCBI Taxonomy" id="159417"/>
    <lineage>
        <taxon>Eukaryota</taxon>
        <taxon>Metazoa</taxon>
        <taxon>Chordata</taxon>
        <taxon>Tunicata</taxon>
        <taxon>Ascidiacea</taxon>
        <taxon>Aplousobranchia</taxon>
        <taxon>Clavelinidae</taxon>
        <taxon>Clavelina</taxon>
    </lineage>
</organism>
<feature type="transmembrane region" description="Helical" evidence="6">
    <location>
        <begin position="481"/>
        <end position="500"/>
    </location>
</feature>
<evidence type="ECO:0000256" key="3">
    <source>
        <dbReference type="ARBA" id="ARBA00022989"/>
    </source>
</evidence>
<feature type="domain" description="STAS" evidence="7">
    <location>
        <begin position="568"/>
        <end position="746"/>
    </location>
</feature>
<evidence type="ECO:0000313" key="9">
    <source>
        <dbReference type="Proteomes" id="UP001642483"/>
    </source>
</evidence>
<feature type="transmembrane region" description="Helical" evidence="6">
    <location>
        <begin position="224"/>
        <end position="247"/>
    </location>
</feature>
<feature type="transmembrane region" description="Helical" evidence="6">
    <location>
        <begin position="329"/>
        <end position="351"/>
    </location>
</feature>
<dbReference type="InterPro" id="IPR011547">
    <property type="entry name" value="SLC26A/SulP_dom"/>
</dbReference>
<dbReference type="PANTHER" id="PTHR11814">
    <property type="entry name" value="SULFATE TRANSPORTER"/>
    <property type="match status" value="1"/>
</dbReference>
<evidence type="ECO:0000313" key="8">
    <source>
        <dbReference type="EMBL" id="CAK8672962.1"/>
    </source>
</evidence>
<protein>
    <recommendedName>
        <fullName evidence="7">STAS domain-containing protein</fullName>
    </recommendedName>
</protein>
<keyword evidence="2 6" id="KW-0812">Transmembrane</keyword>